<dbReference type="Pfam" id="PF01156">
    <property type="entry name" value="IU_nuc_hydro"/>
    <property type="match status" value="1"/>
</dbReference>
<dbReference type="CDD" id="cd02651">
    <property type="entry name" value="nuc_hydro_IU_UC_XIUA"/>
    <property type="match status" value="1"/>
</dbReference>
<dbReference type="GO" id="GO:0006152">
    <property type="term" value="P:purine nucleoside catabolic process"/>
    <property type="evidence" value="ECO:0007669"/>
    <property type="project" value="TreeGrafter"/>
</dbReference>
<dbReference type="AlphaFoldDB" id="A0A1W0D8I8"/>
<dbReference type="InterPro" id="IPR036452">
    <property type="entry name" value="Ribo_hydro-like"/>
</dbReference>
<dbReference type="GO" id="GO:0008477">
    <property type="term" value="F:purine nucleosidase activity"/>
    <property type="evidence" value="ECO:0007669"/>
    <property type="project" value="TreeGrafter"/>
</dbReference>
<dbReference type="Proteomes" id="UP000664349">
    <property type="component" value="Unassembled WGS sequence"/>
</dbReference>
<evidence type="ECO:0000259" key="3">
    <source>
        <dbReference type="Pfam" id="PF01156"/>
    </source>
</evidence>
<keyword evidence="2" id="KW-0326">Glycosidase</keyword>
<dbReference type="RefSeq" id="WP_043593567.1">
    <property type="nucleotide sequence ID" value="NZ_JAEILV010000002.1"/>
</dbReference>
<comment type="caution">
    <text evidence="5">The sequence shown here is derived from an EMBL/GenBank/DDBJ whole genome shotgun (WGS) entry which is preliminary data.</text>
</comment>
<organism evidence="5 6">
    <name type="scientific">Chromobacterium haemolyticum</name>
    <dbReference type="NCBI Taxonomy" id="394935"/>
    <lineage>
        <taxon>Bacteria</taxon>
        <taxon>Pseudomonadati</taxon>
        <taxon>Pseudomonadota</taxon>
        <taxon>Betaproteobacteria</taxon>
        <taxon>Neisseriales</taxon>
        <taxon>Chromobacteriaceae</taxon>
        <taxon>Chromobacterium</taxon>
    </lineage>
</organism>
<dbReference type="Gene3D" id="3.90.245.10">
    <property type="entry name" value="Ribonucleoside hydrolase-like"/>
    <property type="match status" value="1"/>
</dbReference>
<dbReference type="PROSITE" id="PS01247">
    <property type="entry name" value="IUNH"/>
    <property type="match status" value="1"/>
</dbReference>
<dbReference type="PANTHER" id="PTHR12304:SF4">
    <property type="entry name" value="URIDINE NUCLEOSIDASE"/>
    <property type="match status" value="1"/>
</dbReference>
<dbReference type="SUPFAM" id="SSF53590">
    <property type="entry name" value="Nucleoside hydrolase"/>
    <property type="match status" value="1"/>
</dbReference>
<dbReference type="EMBL" id="JAFLRD010000002">
    <property type="protein sequence ID" value="MBO0414369.1"/>
    <property type="molecule type" value="Genomic_DNA"/>
</dbReference>
<protein>
    <submittedName>
        <fullName evidence="5">Nucleoside hydrolase</fullName>
    </submittedName>
</protein>
<reference evidence="5 6" key="1">
    <citation type="submission" date="2017-02" db="EMBL/GenBank/DDBJ databases">
        <title>Chromobacterium haemolyticum H5244.</title>
        <authorList>
            <person name="Gulvik C.A."/>
        </authorList>
    </citation>
    <scope>NUCLEOTIDE SEQUENCE [LARGE SCALE GENOMIC DNA]</scope>
    <source>
        <strain evidence="5 6">H5244</strain>
    </source>
</reference>
<proteinExistence type="predicted"/>
<evidence type="ECO:0000313" key="4">
    <source>
        <dbReference type="EMBL" id="MBO0414369.1"/>
    </source>
</evidence>
<evidence type="ECO:0000256" key="2">
    <source>
        <dbReference type="ARBA" id="ARBA00023295"/>
    </source>
</evidence>
<dbReference type="InterPro" id="IPR023186">
    <property type="entry name" value="IUNH"/>
</dbReference>
<dbReference type="PANTHER" id="PTHR12304">
    <property type="entry name" value="INOSINE-URIDINE PREFERRING NUCLEOSIDE HYDROLASE"/>
    <property type="match status" value="1"/>
</dbReference>
<evidence type="ECO:0000313" key="7">
    <source>
        <dbReference type="Proteomes" id="UP000664349"/>
    </source>
</evidence>
<evidence type="ECO:0000256" key="1">
    <source>
        <dbReference type="ARBA" id="ARBA00022801"/>
    </source>
</evidence>
<dbReference type="GO" id="GO:0045437">
    <property type="term" value="F:uridine nucleosidase activity"/>
    <property type="evidence" value="ECO:0007669"/>
    <property type="project" value="UniProtKB-ARBA"/>
</dbReference>
<sequence>MKQHRVIFDTDPGLDDAVAILFLLGARADIELLGLTTVAGNVGVELTTRNARIVCEWAGRGDVPVYAGADRPLVQPYQGAEHVHGASGLDGAPLHEPVMPVRSEHAVDFIIDTLRREPPGSVTLCPVGPLSNIALALRRAPDIAARIGRIVLMGGGYFAGGNMTPAAEFNIHTDPHAADIVLRSGAPIVMLPLDVTHQATTTPARVALLRDLPNRCGPLAASLLTSLERYDVQKLGQDGAPVHDPCVIAYLLRPDLFRGRTVNVVVELAGHYTTGATVVDWHGESGREPNALYLTEVDADDLFQLMAEALAHLP</sequence>
<name>A0A1W0D8I8_9NEIS</name>
<keyword evidence="7" id="KW-1185">Reference proteome</keyword>
<gene>
    <name evidence="5" type="ORF">B0T45_04130</name>
    <name evidence="4" type="ORF">J1C50_02500</name>
</gene>
<dbReference type="InterPro" id="IPR015910">
    <property type="entry name" value="I/U_nuclsd_hydro_CS"/>
</dbReference>
<dbReference type="Proteomes" id="UP000192721">
    <property type="component" value="Unassembled WGS sequence"/>
</dbReference>
<feature type="domain" description="Inosine/uridine-preferring nucleoside hydrolase" evidence="3">
    <location>
        <begin position="6"/>
        <end position="303"/>
    </location>
</feature>
<keyword evidence="1 5" id="KW-0378">Hydrolase</keyword>
<dbReference type="GO" id="GO:0005829">
    <property type="term" value="C:cytosol"/>
    <property type="evidence" value="ECO:0007669"/>
    <property type="project" value="TreeGrafter"/>
</dbReference>
<evidence type="ECO:0000313" key="6">
    <source>
        <dbReference type="Proteomes" id="UP000192721"/>
    </source>
</evidence>
<dbReference type="InterPro" id="IPR001910">
    <property type="entry name" value="Inosine/uridine_hydrolase_dom"/>
</dbReference>
<dbReference type="EMBL" id="MUKV01000003">
    <property type="protein sequence ID" value="OQS43162.1"/>
    <property type="molecule type" value="Genomic_DNA"/>
</dbReference>
<accession>A0A1W0D8I8</accession>
<reference evidence="4 7" key="2">
    <citation type="submission" date="2021-03" db="EMBL/GenBank/DDBJ databases">
        <title>First Case of infection caused by Chromobacterium haemolyticum derived from water in China.</title>
        <authorList>
            <person name="Chen J."/>
            <person name="Liu C."/>
        </authorList>
    </citation>
    <scope>NUCLEOTIDE SEQUENCE [LARGE SCALE GENOMIC DNA]</scope>
    <source>
        <strain evidence="4 7">WJ-5</strain>
    </source>
</reference>
<evidence type="ECO:0000313" key="5">
    <source>
        <dbReference type="EMBL" id="OQS43162.1"/>
    </source>
</evidence>